<keyword evidence="9" id="KW-0175">Coiled coil</keyword>
<feature type="coiled-coil region" evidence="9">
    <location>
        <begin position="539"/>
        <end position="593"/>
    </location>
</feature>
<dbReference type="Proteomes" id="UP001168575">
    <property type="component" value="Unassembled WGS sequence"/>
</dbReference>
<dbReference type="EMBL" id="JAUMVS010000014">
    <property type="protein sequence ID" value="MDO4841385.1"/>
    <property type="molecule type" value="Genomic_DNA"/>
</dbReference>
<organism evidence="11 12">
    <name type="scientific">Phoenicibacter congonensis</name>
    <dbReference type="NCBI Taxonomy" id="1944646"/>
    <lineage>
        <taxon>Bacteria</taxon>
        <taxon>Bacillati</taxon>
        <taxon>Actinomycetota</taxon>
        <taxon>Coriobacteriia</taxon>
        <taxon>Eggerthellales</taxon>
        <taxon>Eggerthellaceae</taxon>
        <taxon>Phoenicibacter</taxon>
    </lineage>
</organism>
<evidence type="ECO:0000256" key="2">
    <source>
        <dbReference type="ARBA" id="ARBA00022598"/>
    </source>
</evidence>
<keyword evidence="12" id="KW-1185">Reference proteome</keyword>
<evidence type="ECO:0000313" key="12">
    <source>
        <dbReference type="Proteomes" id="UP001168575"/>
    </source>
</evidence>
<feature type="domain" description="Methionyl/Leucyl tRNA synthetase" evidence="10">
    <location>
        <begin position="316"/>
        <end position="467"/>
    </location>
</feature>
<dbReference type="InterPro" id="IPR023458">
    <property type="entry name" value="Met-tRNA_ligase_1"/>
</dbReference>
<dbReference type="PANTHER" id="PTHR45765:SF1">
    <property type="entry name" value="METHIONINE--TRNA LIGASE, CYTOPLASMIC"/>
    <property type="match status" value="1"/>
</dbReference>
<dbReference type="GO" id="GO:0005524">
    <property type="term" value="F:ATP binding"/>
    <property type="evidence" value="ECO:0007669"/>
    <property type="project" value="UniProtKB-KW"/>
</dbReference>
<evidence type="ECO:0000256" key="4">
    <source>
        <dbReference type="ARBA" id="ARBA00022840"/>
    </source>
</evidence>
<evidence type="ECO:0000256" key="9">
    <source>
        <dbReference type="SAM" id="Coils"/>
    </source>
</evidence>
<evidence type="ECO:0000256" key="3">
    <source>
        <dbReference type="ARBA" id="ARBA00022741"/>
    </source>
</evidence>
<evidence type="ECO:0000259" key="10">
    <source>
        <dbReference type="Pfam" id="PF09334"/>
    </source>
</evidence>
<evidence type="ECO:0000313" key="11">
    <source>
        <dbReference type="EMBL" id="MDO4841385.1"/>
    </source>
</evidence>
<comment type="catalytic activity">
    <reaction evidence="7">
        <text>tRNA(Met) + L-methionine + ATP = L-methionyl-tRNA(Met) + AMP + diphosphate</text>
        <dbReference type="Rhea" id="RHEA:13481"/>
        <dbReference type="Rhea" id="RHEA-COMP:9667"/>
        <dbReference type="Rhea" id="RHEA-COMP:9698"/>
        <dbReference type="ChEBI" id="CHEBI:30616"/>
        <dbReference type="ChEBI" id="CHEBI:33019"/>
        <dbReference type="ChEBI" id="CHEBI:57844"/>
        <dbReference type="ChEBI" id="CHEBI:78442"/>
        <dbReference type="ChEBI" id="CHEBI:78530"/>
        <dbReference type="ChEBI" id="CHEBI:456215"/>
        <dbReference type="EC" id="6.1.1.10"/>
    </reaction>
</comment>
<dbReference type="AlphaFoldDB" id="A0AA43RIZ4"/>
<reference evidence="11" key="1">
    <citation type="submission" date="2023-07" db="EMBL/GenBank/DDBJ databases">
        <title>Between Cages and Wild: Unraveling the Impact of Captivity on Animal Microbiomes and Antimicrobial Resistance.</title>
        <authorList>
            <person name="Schmartz G.P."/>
            <person name="Rehner J."/>
            <person name="Schuff M.J."/>
            <person name="Becker S.L."/>
            <person name="Kravczyk M."/>
            <person name="Gurevich A."/>
            <person name="Francke R."/>
            <person name="Mueller R."/>
            <person name="Keller V."/>
            <person name="Keller A."/>
        </authorList>
    </citation>
    <scope>NUCLEOTIDE SEQUENCE</scope>
    <source>
        <strain evidence="11">S12M_St_49</strain>
    </source>
</reference>
<dbReference type="GO" id="GO:0005829">
    <property type="term" value="C:cytosol"/>
    <property type="evidence" value="ECO:0007669"/>
    <property type="project" value="TreeGrafter"/>
</dbReference>
<evidence type="ECO:0000256" key="8">
    <source>
        <dbReference type="RuleBase" id="RU363039"/>
    </source>
</evidence>
<name>A0AA43RIZ4_9ACTN</name>
<dbReference type="GO" id="GO:0004825">
    <property type="term" value="F:methionine-tRNA ligase activity"/>
    <property type="evidence" value="ECO:0007669"/>
    <property type="project" value="UniProtKB-EC"/>
</dbReference>
<evidence type="ECO:0000256" key="1">
    <source>
        <dbReference type="ARBA" id="ARBA00008258"/>
    </source>
</evidence>
<dbReference type="Gene3D" id="2.20.28.20">
    <property type="entry name" value="Methionyl-tRNA synthetase, Zn-domain"/>
    <property type="match status" value="1"/>
</dbReference>
<dbReference type="SUPFAM" id="SSF47323">
    <property type="entry name" value="Anticodon-binding domain of a subclass of class I aminoacyl-tRNA synthetases"/>
    <property type="match status" value="1"/>
</dbReference>
<keyword evidence="6 8" id="KW-0030">Aminoacyl-tRNA synthetase</keyword>
<keyword evidence="5 8" id="KW-0648">Protein biosynthesis</keyword>
<dbReference type="SUPFAM" id="SSF52374">
    <property type="entry name" value="Nucleotidylyl transferase"/>
    <property type="match status" value="1"/>
</dbReference>
<evidence type="ECO:0000256" key="6">
    <source>
        <dbReference type="ARBA" id="ARBA00023146"/>
    </source>
</evidence>
<dbReference type="Gene3D" id="1.10.730.10">
    <property type="entry name" value="Isoleucyl-tRNA Synthetase, Domain 1"/>
    <property type="match status" value="1"/>
</dbReference>
<dbReference type="InterPro" id="IPR014729">
    <property type="entry name" value="Rossmann-like_a/b/a_fold"/>
</dbReference>
<comment type="caution">
    <text evidence="11">The sequence shown here is derived from an EMBL/GenBank/DDBJ whole genome shotgun (WGS) entry which is preliminary data.</text>
</comment>
<proteinExistence type="inferred from homology"/>
<dbReference type="GO" id="GO:0006431">
    <property type="term" value="P:methionyl-tRNA aminoacylation"/>
    <property type="evidence" value="ECO:0007669"/>
    <property type="project" value="TreeGrafter"/>
</dbReference>
<keyword evidence="2 8" id="KW-0436">Ligase</keyword>
<comment type="similarity">
    <text evidence="1">Belongs to the class-I aminoacyl-tRNA synthetase family. MetG type 1 subfamily.</text>
</comment>
<dbReference type="Pfam" id="PF09334">
    <property type="entry name" value="tRNA-synt_1g"/>
    <property type="match status" value="2"/>
</dbReference>
<gene>
    <name evidence="11" type="ORF">Q3982_01755</name>
</gene>
<dbReference type="InterPro" id="IPR015413">
    <property type="entry name" value="Methionyl/Leucyl_tRNA_Synth"/>
</dbReference>
<keyword evidence="4 8" id="KW-0067">ATP-binding</keyword>
<protein>
    <submittedName>
        <fullName evidence="11">Class I tRNA ligase family protein</fullName>
    </submittedName>
</protein>
<dbReference type="Gene3D" id="3.40.50.620">
    <property type="entry name" value="HUPs"/>
    <property type="match status" value="2"/>
</dbReference>
<dbReference type="InterPro" id="IPR009080">
    <property type="entry name" value="tRNAsynth_Ia_anticodon-bd"/>
</dbReference>
<feature type="domain" description="Methionyl/Leucyl tRNA synthetase" evidence="10">
    <location>
        <begin position="19"/>
        <end position="253"/>
    </location>
</feature>
<dbReference type="PANTHER" id="PTHR45765">
    <property type="entry name" value="METHIONINE--TRNA LIGASE"/>
    <property type="match status" value="1"/>
</dbReference>
<sequence>MTNVWDKDAIARKWPKRAVVTTGTPYGNKALHFGHIGGVFVPADAFARFLRDRIGGDNVRFVGGTDCFGSPINEGYRKAVETGTFEGTISDYVLRNHNLQADTLKRFKISLDIFEGSNIGTSAEVHAEVSKHFIEALYKSGTLKLDSTMQFYDEKAQTFLNGRQVHGHCPVQGCKSEEAYADECSLGHQYDPSDLINPVSTLTGEVPTMKPVKNWYFDLPSYRQFLKDYCDELRENDLVRSIVPTTLEEFLGDPIIFVKNEAYDDYLAVKVKLPAHTYREAQKGKQSFELVFESIEDRDVAREVLNGAHIRIRTSKTLVPFRLTGNIEWGVKAPVLEGVDGLTVWCWPESLWQPISWTIARNKQLGLPDESWQDFWCDDDAQVYQFLGQDNLYFYGVAQTPMFDAVKNEPIYGEFEKPLHQTRLIANYHLLFGKTKASSSGAVKPPSGEELLEHYTVDQLRCHFCSLGLGLKPVPFSPKPFDPALDDAKRNDPRVADPALKEAALINNVFNRLARSCFYEAANSFDSKVPVRKVSAEVAEEAQKALVKYDERMQRVELHSVFGVCDEFIRYAQKHWADEAKRLNDEEASLEERAQLLSDCLYLTWVSSLMMHPFAPSGCDMICDFMNCESANFFSWNHDFVSLEEIFGDDLTHEVKALPPRFDFFPKHPSQFKK</sequence>
<evidence type="ECO:0000256" key="5">
    <source>
        <dbReference type="ARBA" id="ARBA00022917"/>
    </source>
</evidence>
<dbReference type="InterPro" id="IPR029038">
    <property type="entry name" value="MetRS_Zn"/>
</dbReference>
<evidence type="ECO:0000256" key="7">
    <source>
        <dbReference type="ARBA" id="ARBA00047364"/>
    </source>
</evidence>
<keyword evidence="3 8" id="KW-0547">Nucleotide-binding</keyword>
<accession>A0AA43RIZ4</accession>